<reference evidence="10" key="1">
    <citation type="journal article" date="2019" name="Int. J. Syst. Evol. Microbiol.">
        <title>The Global Catalogue of Microorganisms (GCM) 10K type strain sequencing project: providing services to taxonomists for standard genome sequencing and annotation.</title>
        <authorList>
            <consortium name="The Broad Institute Genomics Platform"/>
            <consortium name="The Broad Institute Genome Sequencing Center for Infectious Disease"/>
            <person name="Wu L."/>
            <person name="Ma J."/>
        </authorList>
    </citation>
    <scope>NUCLEOTIDE SEQUENCE [LARGE SCALE GENOMIC DNA]</scope>
    <source>
        <strain evidence="10">JCM 17666</strain>
    </source>
</reference>
<dbReference type="InterPro" id="IPR020846">
    <property type="entry name" value="MFS_dom"/>
</dbReference>
<feature type="transmembrane region" description="Helical" evidence="7">
    <location>
        <begin position="275"/>
        <end position="296"/>
    </location>
</feature>
<feature type="transmembrane region" description="Helical" evidence="7">
    <location>
        <begin position="176"/>
        <end position="197"/>
    </location>
</feature>
<evidence type="ECO:0000256" key="1">
    <source>
        <dbReference type="ARBA" id="ARBA00004651"/>
    </source>
</evidence>
<dbReference type="PANTHER" id="PTHR42718:SF46">
    <property type="entry name" value="BLR6921 PROTEIN"/>
    <property type="match status" value="1"/>
</dbReference>
<evidence type="ECO:0000313" key="9">
    <source>
        <dbReference type="EMBL" id="GAA4326826.1"/>
    </source>
</evidence>
<evidence type="ECO:0000256" key="2">
    <source>
        <dbReference type="ARBA" id="ARBA00022448"/>
    </source>
</evidence>
<comment type="subcellular location">
    <subcellularLocation>
        <location evidence="1">Cell membrane</location>
        <topology evidence="1">Multi-pass membrane protein</topology>
    </subcellularLocation>
</comment>
<feature type="transmembrane region" description="Helical" evidence="7">
    <location>
        <begin position="402"/>
        <end position="423"/>
    </location>
</feature>
<evidence type="ECO:0000256" key="6">
    <source>
        <dbReference type="ARBA" id="ARBA00023136"/>
    </source>
</evidence>
<evidence type="ECO:0000259" key="8">
    <source>
        <dbReference type="PROSITE" id="PS50850"/>
    </source>
</evidence>
<dbReference type="SUPFAM" id="SSF103473">
    <property type="entry name" value="MFS general substrate transporter"/>
    <property type="match status" value="1"/>
</dbReference>
<dbReference type="NCBIfam" id="TIGR00711">
    <property type="entry name" value="efflux_EmrB"/>
    <property type="match status" value="1"/>
</dbReference>
<keyword evidence="3" id="KW-1003">Cell membrane</keyword>
<evidence type="ECO:0000256" key="7">
    <source>
        <dbReference type="SAM" id="Phobius"/>
    </source>
</evidence>
<evidence type="ECO:0000256" key="4">
    <source>
        <dbReference type="ARBA" id="ARBA00022692"/>
    </source>
</evidence>
<dbReference type="EMBL" id="BAABFO010000004">
    <property type="protein sequence ID" value="GAA4326826.1"/>
    <property type="molecule type" value="Genomic_DNA"/>
</dbReference>
<accession>A0ABP8GMK8</accession>
<feature type="transmembrane region" description="Helical" evidence="7">
    <location>
        <begin position="60"/>
        <end position="80"/>
    </location>
</feature>
<comment type="caution">
    <text evidence="9">The sequence shown here is derived from an EMBL/GenBank/DDBJ whole genome shotgun (WGS) entry which is preliminary data.</text>
</comment>
<keyword evidence="10" id="KW-1185">Reference proteome</keyword>
<dbReference type="Gene3D" id="1.20.1250.20">
    <property type="entry name" value="MFS general substrate transporter like domains"/>
    <property type="match status" value="2"/>
</dbReference>
<feature type="transmembrane region" description="Helical" evidence="7">
    <location>
        <begin position="21"/>
        <end position="48"/>
    </location>
</feature>
<feature type="transmembrane region" description="Helical" evidence="7">
    <location>
        <begin position="302"/>
        <end position="322"/>
    </location>
</feature>
<keyword evidence="4 7" id="KW-0812">Transmembrane</keyword>
<dbReference type="PROSITE" id="PS51257">
    <property type="entry name" value="PROKAR_LIPOPROTEIN"/>
    <property type="match status" value="1"/>
</dbReference>
<gene>
    <name evidence="9" type="ORF">GCM10023144_10740</name>
</gene>
<keyword evidence="6 7" id="KW-0472">Membrane</keyword>
<proteinExistence type="predicted"/>
<feature type="transmembrane region" description="Helical" evidence="7">
    <location>
        <begin position="117"/>
        <end position="134"/>
    </location>
</feature>
<dbReference type="Pfam" id="PF07690">
    <property type="entry name" value="MFS_1"/>
    <property type="match status" value="1"/>
</dbReference>
<keyword evidence="5 7" id="KW-1133">Transmembrane helix</keyword>
<feature type="transmembrane region" description="Helical" evidence="7">
    <location>
        <begin position="236"/>
        <end position="255"/>
    </location>
</feature>
<feature type="transmembrane region" description="Helical" evidence="7">
    <location>
        <begin position="92"/>
        <end position="111"/>
    </location>
</feature>
<name>A0ABP8GMK8_9BURK</name>
<evidence type="ECO:0000313" key="10">
    <source>
        <dbReference type="Proteomes" id="UP001501671"/>
    </source>
</evidence>
<sequence length="477" mass="50270">MAAIVKSSQPNGLKARLAPMIIPLIVGCALFMQMLDSTVIATALPAMARSFGQDPVKLNVAITSYLLSTAVFVPICGWAADRYGARRVFASAIFLFTLSSALCGISVTLGQLVAGRFLQGFAGAMMVPVGRIVLLRSTQKSELVRAMSFLSMPALMAPIFGPALGGLIVTYGSWRWIFFMNIPIGVLGVLLVLRYIHDTDSDPAQPLDVIGFLLSGLCMAALVFGFEVAGRDVVSAPVQVALLAGGLACGVLYVWHARRAASPILDLSLFKVRTFSIAVLGGNLNRMIIGSVPFLLAMQLQVVFGLSPVAAGMLTFVGALGALMMKFSAGRTIQALGFRRTLIYNAMMTALSILACVVFTPSTPHIVILTVLLLGGFFRSLQMTAVNTLVYADVGPGQMGQATAVASTAQQLAISVGVAVAAFTMKMSMLVDGATVLASRHVVPAYVVIALLALSSVLCFMRLSPTDGAEVSGNKRH</sequence>
<dbReference type="PANTHER" id="PTHR42718">
    <property type="entry name" value="MAJOR FACILITATOR SUPERFAMILY MULTIDRUG TRANSPORTER MFSC"/>
    <property type="match status" value="1"/>
</dbReference>
<dbReference type="InterPro" id="IPR011701">
    <property type="entry name" value="MFS"/>
</dbReference>
<evidence type="ECO:0000256" key="3">
    <source>
        <dbReference type="ARBA" id="ARBA00022475"/>
    </source>
</evidence>
<evidence type="ECO:0000256" key="5">
    <source>
        <dbReference type="ARBA" id="ARBA00022989"/>
    </source>
</evidence>
<protein>
    <submittedName>
        <fullName evidence="9">DHA2 family efflux MFS transporter permease subunit</fullName>
    </submittedName>
</protein>
<feature type="transmembrane region" description="Helical" evidence="7">
    <location>
        <begin position="146"/>
        <end position="170"/>
    </location>
</feature>
<keyword evidence="2" id="KW-0813">Transport</keyword>
<dbReference type="PRINTS" id="PR01036">
    <property type="entry name" value="TCRTETB"/>
</dbReference>
<feature type="transmembrane region" description="Helical" evidence="7">
    <location>
        <begin position="209"/>
        <end position="230"/>
    </location>
</feature>
<feature type="transmembrane region" description="Helical" evidence="7">
    <location>
        <begin position="443"/>
        <end position="463"/>
    </location>
</feature>
<organism evidence="9 10">
    <name type="scientific">Pigmentiphaga soli</name>
    <dbReference type="NCBI Taxonomy" id="1007095"/>
    <lineage>
        <taxon>Bacteria</taxon>
        <taxon>Pseudomonadati</taxon>
        <taxon>Pseudomonadota</taxon>
        <taxon>Betaproteobacteria</taxon>
        <taxon>Burkholderiales</taxon>
        <taxon>Alcaligenaceae</taxon>
        <taxon>Pigmentiphaga</taxon>
    </lineage>
</organism>
<feature type="domain" description="Major facilitator superfamily (MFS) profile" evidence="8">
    <location>
        <begin position="22"/>
        <end position="468"/>
    </location>
</feature>
<dbReference type="InterPro" id="IPR004638">
    <property type="entry name" value="EmrB-like"/>
</dbReference>
<dbReference type="RefSeq" id="WP_345247110.1">
    <property type="nucleotide sequence ID" value="NZ_BAABFO010000004.1"/>
</dbReference>
<dbReference type="Proteomes" id="UP001501671">
    <property type="component" value="Unassembled WGS sequence"/>
</dbReference>
<dbReference type="PROSITE" id="PS50850">
    <property type="entry name" value="MFS"/>
    <property type="match status" value="1"/>
</dbReference>
<dbReference type="InterPro" id="IPR036259">
    <property type="entry name" value="MFS_trans_sf"/>
</dbReference>